<dbReference type="Pfam" id="PF01753">
    <property type="entry name" value="zf-MYND"/>
    <property type="match status" value="1"/>
</dbReference>
<accession>A0A5N5QM71</accession>
<keyword evidence="2 4" id="KW-0863">Zinc-finger</keyword>
<organism evidence="6 7">
    <name type="scientific">Ceratobasidium theobromae</name>
    <dbReference type="NCBI Taxonomy" id="1582974"/>
    <lineage>
        <taxon>Eukaryota</taxon>
        <taxon>Fungi</taxon>
        <taxon>Dikarya</taxon>
        <taxon>Basidiomycota</taxon>
        <taxon>Agaricomycotina</taxon>
        <taxon>Agaricomycetes</taxon>
        <taxon>Cantharellales</taxon>
        <taxon>Ceratobasidiaceae</taxon>
        <taxon>Ceratobasidium</taxon>
    </lineage>
</organism>
<dbReference type="Gene3D" id="6.10.140.2220">
    <property type="match status" value="1"/>
</dbReference>
<evidence type="ECO:0000313" key="6">
    <source>
        <dbReference type="EMBL" id="KAB5592653.1"/>
    </source>
</evidence>
<evidence type="ECO:0000256" key="2">
    <source>
        <dbReference type="ARBA" id="ARBA00022771"/>
    </source>
</evidence>
<evidence type="ECO:0000256" key="1">
    <source>
        <dbReference type="ARBA" id="ARBA00022723"/>
    </source>
</evidence>
<feature type="domain" description="MYND-type" evidence="5">
    <location>
        <begin position="12"/>
        <end position="52"/>
    </location>
</feature>
<comment type="caution">
    <text evidence="6">The sequence shown here is derived from an EMBL/GenBank/DDBJ whole genome shotgun (WGS) entry which is preliminary data.</text>
</comment>
<evidence type="ECO:0000259" key="5">
    <source>
        <dbReference type="PROSITE" id="PS50865"/>
    </source>
</evidence>
<proteinExistence type="predicted"/>
<dbReference type="OrthoDB" id="4851849at2759"/>
<protein>
    <submittedName>
        <fullName evidence="6">Zf-MYND domain containing protein</fullName>
    </submittedName>
</protein>
<dbReference type="GO" id="GO:0008270">
    <property type="term" value="F:zinc ion binding"/>
    <property type="evidence" value="ECO:0007669"/>
    <property type="project" value="UniProtKB-KW"/>
</dbReference>
<dbReference type="AlphaFoldDB" id="A0A5N5QM71"/>
<keyword evidence="3" id="KW-0862">Zinc</keyword>
<dbReference type="InterPro" id="IPR002893">
    <property type="entry name" value="Znf_MYND"/>
</dbReference>
<sequence length="388" mass="43928">MGTDLTGGECHYVYCGCTEESPSLQACSGCHKVEYCSPTCQKEDWKIHRLFCLPPSKLTSADRLALAAFKDIIPEDPDVLCDFGFARTQLQRSNNWLLGLFQGMIKYGGIDPRNIHKERLAGTLVEYIKKFYEPMPVDARGSYYPWFLKNQHLLAPPKFLSTFSIPTDNSLQHAWWFIGGPVTRTLPQIKAELQTWPKEKQQCFSFVQMLLHAGFQLFPDHPEWAYFGFCGCDSPAKETKLWAAYVKLIGASSFDQFYAAYDSCSLPTLFSAHGLPITNPFILDVLGGTTIPHGKKSVWTLKQFVLGDYQGLALSITWDYGFMNCQAEEEIYALKQVYRSIFTRADANPLKLHEACLQGTLLEYARQVTQVDAEVAPLMKNMYPLQSL</sequence>
<dbReference type="Proteomes" id="UP000383932">
    <property type="component" value="Unassembled WGS sequence"/>
</dbReference>
<dbReference type="EMBL" id="SSOP01000058">
    <property type="protein sequence ID" value="KAB5592653.1"/>
    <property type="molecule type" value="Genomic_DNA"/>
</dbReference>
<dbReference type="SUPFAM" id="SSF144232">
    <property type="entry name" value="HIT/MYND zinc finger-like"/>
    <property type="match status" value="1"/>
</dbReference>
<reference evidence="6 7" key="1">
    <citation type="journal article" date="2019" name="Fungal Biol. Biotechnol.">
        <title>Draft genome sequence of fastidious pathogen Ceratobasidium theobromae, which causes vascular-streak dieback in Theobroma cacao.</title>
        <authorList>
            <person name="Ali S.S."/>
            <person name="Asman A."/>
            <person name="Shao J."/>
            <person name="Firmansyah A.P."/>
            <person name="Susilo A.W."/>
            <person name="Rosmana A."/>
            <person name="McMahon P."/>
            <person name="Junaid M."/>
            <person name="Guest D."/>
            <person name="Kheng T.Y."/>
            <person name="Meinhardt L.W."/>
            <person name="Bailey B.A."/>
        </authorList>
    </citation>
    <scope>NUCLEOTIDE SEQUENCE [LARGE SCALE GENOMIC DNA]</scope>
    <source>
        <strain evidence="6 7">CT2</strain>
    </source>
</reference>
<name>A0A5N5QM71_9AGAM</name>
<evidence type="ECO:0000256" key="4">
    <source>
        <dbReference type="PROSITE-ProRule" id="PRU00134"/>
    </source>
</evidence>
<keyword evidence="1" id="KW-0479">Metal-binding</keyword>
<evidence type="ECO:0000313" key="7">
    <source>
        <dbReference type="Proteomes" id="UP000383932"/>
    </source>
</evidence>
<dbReference type="PROSITE" id="PS50865">
    <property type="entry name" value="ZF_MYND_2"/>
    <property type="match status" value="1"/>
</dbReference>
<evidence type="ECO:0000256" key="3">
    <source>
        <dbReference type="ARBA" id="ARBA00022833"/>
    </source>
</evidence>
<gene>
    <name evidence="6" type="ORF">CTheo_3917</name>
</gene>
<keyword evidence="7" id="KW-1185">Reference proteome</keyword>